<reference evidence="2" key="1">
    <citation type="journal article" date="2011" name="FEMS Microbiol. Ecol.">
        <title>Identification of novel lipolytic genes and gene families by screening of metagenomic libraries derived from soil samples of the German Biodiversity Exploratories.</title>
        <authorList>
            <person name="Nacke H."/>
            <person name="Will C."/>
            <person name="Herzog S."/>
            <person name="Nowka B."/>
            <person name="Engelhaupt M."/>
            <person name="Daniel R."/>
        </authorList>
    </citation>
    <scope>NUCLEOTIDE SEQUENCE</scope>
</reference>
<dbReference type="InterPro" id="IPR050789">
    <property type="entry name" value="Diverse_Enzym_Activities"/>
</dbReference>
<name>G3CRE5_9ZZZZ</name>
<dbReference type="AlphaFoldDB" id="G3CRE5"/>
<feature type="domain" description="Beta-lactamase-related" evidence="1">
    <location>
        <begin position="51"/>
        <end position="425"/>
    </location>
</feature>
<proteinExistence type="predicted"/>
<dbReference type="PANTHER" id="PTHR43283">
    <property type="entry name" value="BETA-LACTAMASE-RELATED"/>
    <property type="match status" value="1"/>
</dbReference>
<sequence>MEEESMNTLSSLRSLVWTLLFAIALSALGADLEKAAPEKAGLSSARLDRIAAALQPYIDQKQLAGAVVGVARKNQLVYLKSFGAMDLESNKPMRDDAIFRIASMTKPVTSVAVMMLYEEGKFLLDDPVSKYIPEFKQPKVLAGDGSDANNTVAANREITIRDLLRHTSGISYRFWNKPIAKIYEQAGISDGLGPTPGTIAETTKKLAKLPLVNQPGEIYEYGLNTDVLGYLVEVVSGMPLDRFFKERIFNPLKMTDTQFYVSAEQKARLASLYLPGDKGSLVKAPEQPTRWDQLVFSPAVPDSDQRTYFSGGAGLTSTVSDYLRFTQMFLNGGQLDGVRLLSRKSVELMAMNHLGKLSVWDVYAPAAIGNLGDKFGLGFGVKSDAGMNELGSVGEYMWAGIYNTRFWIDPKEQMAIVVMGQLIPRNPDIEAKVHAAVYQAISD</sequence>
<evidence type="ECO:0000259" key="1">
    <source>
        <dbReference type="Pfam" id="PF00144"/>
    </source>
</evidence>
<dbReference type="Gene3D" id="3.40.710.10">
    <property type="entry name" value="DD-peptidase/beta-lactamase superfamily"/>
    <property type="match status" value="1"/>
</dbReference>
<dbReference type="Pfam" id="PF00144">
    <property type="entry name" value="Beta-lactamase"/>
    <property type="match status" value="1"/>
</dbReference>
<dbReference type="InterPro" id="IPR012338">
    <property type="entry name" value="Beta-lactam/transpept-like"/>
</dbReference>
<protein>
    <recommendedName>
        <fullName evidence="1">Beta-lactamase-related domain-containing protein</fullName>
    </recommendedName>
</protein>
<dbReference type="InterPro" id="IPR001466">
    <property type="entry name" value="Beta-lactam-related"/>
</dbReference>
<dbReference type="SUPFAM" id="SSF56601">
    <property type="entry name" value="beta-lactamase/transpeptidase-like"/>
    <property type="match status" value="1"/>
</dbReference>
<organism evidence="2">
    <name type="scientific">uncultured organism</name>
    <dbReference type="NCBI Taxonomy" id="155900"/>
    <lineage>
        <taxon>unclassified sequences</taxon>
        <taxon>environmental samples</taxon>
    </lineage>
</organism>
<dbReference type="EMBL" id="HQ156919">
    <property type="protein sequence ID" value="AEM45128.1"/>
    <property type="molecule type" value="Genomic_DNA"/>
</dbReference>
<evidence type="ECO:0000313" key="2">
    <source>
        <dbReference type="EMBL" id="AEM45128.1"/>
    </source>
</evidence>
<accession>G3CRE5</accession>
<dbReference type="PANTHER" id="PTHR43283:SF3">
    <property type="entry name" value="BETA-LACTAMASE FAMILY PROTEIN (AFU_ORTHOLOGUE AFUA_5G07500)"/>
    <property type="match status" value="1"/>
</dbReference>